<organism evidence="2 3">
    <name type="scientific">Candidatus Protochlamydia naegleriophila</name>
    <dbReference type="NCBI Taxonomy" id="389348"/>
    <lineage>
        <taxon>Bacteria</taxon>
        <taxon>Pseudomonadati</taxon>
        <taxon>Chlamydiota</taxon>
        <taxon>Chlamydiia</taxon>
        <taxon>Parachlamydiales</taxon>
        <taxon>Parachlamydiaceae</taxon>
        <taxon>Candidatus Protochlamydia</taxon>
    </lineage>
</organism>
<evidence type="ECO:0000313" key="2">
    <source>
        <dbReference type="EMBL" id="CUI16050.1"/>
    </source>
</evidence>
<dbReference type="InterPro" id="IPR010380">
    <property type="entry name" value="DUF975"/>
</dbReference>
<accession>A0A0U5JBI7</accession>
<protein>
    <submittedName>
        <fullName evidence="2">Putative membrane protein</fullName>
    </submittedName>
</protein>
<dbReference type="InParanoid" id="A0A0U5JBI7"/>
<reference evidence="3" key="1">
    <citation type="submission" date="2015-09" db="EMBL/GenBank/DDBJ databases">
        <authorList>
            <person name="Bertelli C."/>
        </authorList>
    </citation>
    <scope>NUCLEOTIDE SEQUENCE [LARGE SCALE GENOMIC DNA]</scope>
    <source>
        <strain evidence="3">KNic</strain>
    </source>
</reference>
<feature type="transmembrane region" description="Helical" evidence="1">
    <location>
        <begin position="94"/>
        <end position="115"/>
    </location>
</feature>
<dbReference type="RefSeq" id="WP_059059993.1">
    <property type="nucleotide sequence ID" value="NZ_LN879502.1"/>
</dbReference>
<keyword evidence="1" id="KW-0472">Membrane</keyword>
<keyword evidence="1" id="KW-1133">Transmembrane helix</keyword>
<dbReference type="EMBL" id="LN879502">
    <property type="protein sequence ID" value="CUI16050.1"/>
    <property type="molecule type" value="Genomic_DNA"/>
</dbReference>
<dbReference type="STRING" id="389348.PNK_0419"/>
<keyword evidence="1" id="KW-0812">Transmembrane</keyword>
<evidence type="ECO:0000313" key="3">
    <source>
        <dbReference type="Proteomes" id="UP000069902"/>
    </source>
</evidence>
<dbReference type="KEGG" id="pnl:PNK_0419"/>
<name>A0A0U5JBI7_9BACT</name>
<sequence length="263" mass="29097">MEERKFYTGNVLKTGWTKFKEQPWTWVGALLLMGLILMTQPLLTYLVTGDFGGMLSEAVVDEGRIDDGGEEIRTPDEARNGEVVVIYQNPWEGLISFIYTLIQSGLSLGLTYMGIRAVDGQTLQLSDLFARFRYFFYNFIGQILYSLIVLAGLILLIVPGIIWGLRYSLYPYFIADKKVGPIQALKMSAEATQGAKWDLFKFMLAAILIGLAGILALVVGIFVAMPVITIATAAIYRILSNRLIQSEAVVPLNATQVSHGEGV</sequence>
<proteinExistence type="predicted"/>
<gene>
    <name evidence="2" type="ORF">PNK_0419</name>
</gene>
<evidence type="ECO:0000256" key="1">
    <source>
        <dbReference type="SAM" id="Phobius"/>
    </source>
</evidence>
<dbReference type="PATRIC" id="fig|389348.3.peg.466"/>
<dbReference type="Proteomes" id="UP000069902">
    <property type="component" value="Chromosome cPNK"/>
</dbReference>
<keyword evidence="3" id="KW-1185">Reference proteome</keyword>
<dbReference type="PANTHER" id="PTHR40076:SF1">
    <property type="entry name" value="MEMBRANE PROTEIN"/>
    <property type="match status" value="1"/>
</dbReference>
<dbReference type="PANTHER" id="PTHR40076">
    <property type="entry name" value="MEMBRANE PROTEIN-RELATED"/>
    <property type="match status" value="1"/>
</dbReference>
<feature type="transmembrane region" description="Helical" evidence="1">
    <location>
        <begin position="24"/>
        <end position="47"/>
    </location>
</feature>
<feature type="transmembrane region" description="Helical" evidence="1">
    <location>
        <begin position="135"/>
        <end position="163"/>
    </location>
</feature>
<feature type="transmembrane region" description="Helical" evidence="1">
    <location>
        <begin position="203"/>
        <end position="236"/>
    </location>
</feature>
<dbReference type="AlphaFoldDB" id="A0A0U5JBI7"/>